<evidence type="ECO:0000313" key="3">
    <source>
        <dbReference type="Proteomes" id="UP001596547"/>
    </source>
</evidence>
<keyword evidence="3" id="KW-1185">Reference proteome</keyword>
<dbReference type="EMBL" id="JBHTBF010000002">
    <property type="protein sequence ID" value="MFC7317107.1"/>
    <property type="molecule type" value="Genomic_DNA"/>
</dbReference>
<name>A0ABD6A9V1_9EURY</name>
<dbReference type="Proteomes" id="UP001596547">
    <property type="component" value="Unassembled WGS sequence"/>
</dbReference>
<dbReference type="GeneID" id="79316239"/>
<gene>
    <name evidence="2" type="ORF">ACFQPE_09900</name>
</gene>
<dbReference type="AlphaFoldDB" id="A0ABD6A9V1"/>
<evidence type="ECO:0000256" key="1">
    <source>
        <dbReference type="SAM" id="MobiDB-lite"/>
    </source>
</evidence>
<dbReference type="RefSeq" id="WP_276303637.1">
    <property type="nucleotide sequence ID" value="NZ_CP119992.1"/>
</dbReference>
<feature type="compositionally biased region" description="Basic and acidic residues" evidence="1">
    <location>
        <begin position="16"/>
        <end position="27"/>
    </location>
</feature>
<comment type="caution">
    <text evidence="2">The sequence shown here is derived from an EMBL/GenBank/DDBJ whole genome shotgun (WGS) entry which is preliminary data.</text>
</comment>
<feature type="region of interest" description="Disordered" evidence="1">
    <location>
        <begin position="1"/>
        <end position="27"/>
    </location>
</feature>
<organism evidence="2 3">
    <name type="scientific">Halomarina halobia</name>
    <dbReference type="NCBI Taxonomy" id="3033386"/>
    <lineage>
        <taxon>Archaea</taxon>
        <taxon>Methanobacteriati</taxon>
        <taxon>Methanobacteriota</taxon>
        <taxon>Stenosarchaea group</taxon>
        <taxon>Halobacteria</taxon>
        <taxon>Halobacteriales</taxon>
        <taxon>Natronomonadaceae</taxon>
        <taxon>Halomarina</taxon>
    </lineage>
</organism>
<accession>A0ABD6A9V1</accession>
<evidence type="ECO:0000313" key="2">
    <source>
        <dbReference type="EMBL" id="MFC7317107.1"/>
    </source>
</evidence>
<feature type="region of interest" description="Disordered" evidence="1">
    <location>
        <begin position="112"/>
        <end position="135"/>
    </location>
</feature>
<reference evidence="2 3" key="1">
    <citation type="journal article" date="2019" name="Int. J. Syst. Evol. Microbiol.">
        <title>The Global Catalogue of Microorganisms (GCM) 10K type strain sequencing project: providing services to taxonomists for standard genome sequencing and annotation.</title>
        <authorList>
            <consortium name="The Broad Institute Genomics Platform"/>
            <consortium name="The Broad Institute Genome Sequencing Center for Infectious Disease"/>
            <person name="Wu L."/>
            <person name="Ma J."/>
        </authorList>
    </citation>
    <scope>NUCLEOTIDE SEQUENCE [LARGE SCALE GENOMIC DNA]</scope>
    <source>
        <strain evidence="2 3">PSR21</strain>
    </source>
</reference>
<protein>
    <submittedName>
        <fullName evidence="2">Uncharacterized protein</fullName>
    </submittedName>
</protein>
<feature type="compositionally biased region" description="Basic and acidic residues" evidence="1">
    <location>
        <begin position="112"/>
        <end position="125"/>
    </location>
</feature>
<proteinExistence type="predicted"/>
<sequence>MSQPVSGREAVAAVADDGRDSTRDLGQERHRILRELRRELERHPAVQRARGVPDGKFRELHADLDPTALGRGAERATLRVAWWPAPDDPGFAFHYSDSTGFDCGWHREPNPHVEGKTHYQERDAPDGYEYETATFGGETPSRTLWAVLDRLTDRL</sequence>